<dbReference type="EMBL" id="ML120444">
    <property type="protein sequence ID" value="RPA93993.1"/>
    <property type="molecule type" value="Genomic_DNA"/>
</dbReference>
<organism evidence="3 4">
    <name type="scientific">Choiromyces venosus 120613-1</name>
    <dbReference type="NCBI Taxonomy" id="1336337"/>
    <lineage>
        <taxon>Eukaryota</taxon>
        <taxon>Fungi</taxon>
        <taxon>Dikarya</taxon>
        <taxon>Ascomycota</taxon>
        <taxon>Pezizomycotina</taxon>
        <taxon>Pezizomycetes</taxon>
        <taxon>Pezizales</taxon>
        <taxon>Tuberaceae</taxon>
        <taxon>Choiromyces</taxon>
    </lineage>
</organism>
<dbReference type="STRING" id="1336337.A0A3N4J6S2"/>
<dbReference type="AlphaFoldDB" id="A0A3N4J6S2"/>
<gene>
    <name evidence="3" type="ORF">L873DRAFT_1846884</name>
</gene>
<name>A0A3N4J6S2_9PEZI</name>
<evidence type="ECO:0000256" key="2">
    <source>
        <dbReference type="SAM" id="Coils"/>
    </source>
</evidence>
<dbReference type="OrthoDB" id="128924at2759"/>
<reference evidence="3 4" key="1">
    <citation type="journal article" date="2018" name="Nat. Ecol. Evol.">
        <title>Pezizomycetes genomes reveal the molecular basis of ectomycorrhizal truffle lifestyle.</title>
        <authorList>
            <person name="Murat C."/>
            <person name="Payen T."/>
            <person name="Noel B."/>
            <person name="Kuo A."/>
            <person name="Morin E."/>
            <person name="Chen J."/>
            <person name="Kohler A."/>
            <person name="Krizsan K."/>
            <person name="Balestrini R."/>
            <person name="Da Silva C."/>
            <person name="Montanini B."/>
            <person name="Hainaut M."/>
            <person name="Levati E."/>
            <person name="Barry K.W."/>
            <person name="Belfiori B."/>
            <person name="Cichocki N."/>
            <person name="Clum A."/>
            <person name="Dockter R.B."/>
            <person name="Fauchery L."/>
            <person name="Guy J."/>
            <person name="Iotti M."/>
            <person name="Le Tacon F."/>
            <person name="Lindquist E.A."/>
            <person name="Lipzen A."/>
            <person name="Malagnac F."/>
            <person name="Mello A."/>
            <person name="Molinier V."/>
            <person name="Miyauchi S."/>
            <person name="Poulain J."/>
            <person name="Riccioni C."/>
            <person name="Rubini A."/>
            <person name="Sitrit Y."/>
            <person name="Splivallo R."/>
            <person name="Traeger S."/>
            <person name="Wang M."/>
            <person name="Zifcakova L."/>
            <person name="Wipf D."/>
            <person name="Zambonelli A."/>
            <person name="Paolocci F."/>
            <person name="Nowrousian M."/>
            <person name="Ottonello S."/>
            <person name="Baldrian P."/>
            <person name="Spatafora J.W."/>
            <person name="Henrissat B."/>
            <person name="Nagy L.G."/>
            <person name="Aury J.M."/>
            <person name="Wincker P."/>
            <person name="Grigoriev I.V."/>
            <person name="Bonfante P."/>
            <person name="Martin F.M."/>
        </authorList>
    </citation>
    <scope>NUCLEOTIDE SEQUENCE [LARGE SCALE GENOMIC DNA]</scope>
    <source>
        <strain evidence="3 4">120613-1</strain>
    </source>
</reference>
<accession>A0A3N4J6S2</accession>
<evidence type="ECO:0000313" key="3">
    <source>
        <dbReference type="EMBL" id="RPA93993.1"/>
    </source>
</evidence>
<dbReference type="Proteomes" id="UP000276215">
    <property type="component" value="Unassembled WGS sequence"/>
</dbReference>
<evidence type="ECO:0000256" key="1">
    <source>
        <dbReference type="ARBA" id="ARBA00023054"/>
    </source>
</evidence>
<sequence length="178" mass="20797">MISLRAEVDEVQSRNEELQAKIKVLEQENLQKEQEITSLTHQKALLEGENEKLETRLKEEKEAHVIGSTNSQELQNLQRKVQLLEEEAEEAEKNLRETNEKYVISVDIRLSLSTIHFYSLYFPSRLRLTDVKAEHYERKVATVEAERDALEKKYEESVELSKKAARDLEDLQSQLESI</sequence>
<evidence type="ECO:0008006" key="5">
    <source>
        <dbReference type="Google" id="ProtNLM"/>
    </source>
</evidence>
<protein>
    <recommendedName>
        <fullName evidence="5">Tropomyosin</fullName>
    </recommendedName>
</protein>
<proteinExistence type="predicted"/>
<feature type="coiled-coil region" evidence="2">
    <location>
        <begin position="1"/>
        <end position="101"/>
    </location>
</feature>
<dbReference type="InterPro" id="IPR000533">
    <property type="entry name" value="Tropomyosin"/>
</dbReference>
<dbReference type="SUPFAM" id="SSF57997">
    <property type="entry name" value="Tropomyosin"/>
    <property type="match status" value="1"/>
</dbReference>
<feature type="coiled-coil region" evidence="2">
    <location>
        <begin position="133"/>
        <end position="174"/>
    </location>
</feature>
<dbReference type="Pfam" id="PF00261">
    <property type="entry name" value="Tropomyosin"/>
    <property type="match status" value="2"/>
</dbReference>
<evidence type="ECO:0000313" key="4">
    <source>
        <dbReference type="Proteomes" id="UP000276215"/>
    </source>
</evidence>
<keyword evidence="1 2" id="KW-0175">Coiled coil</keyword>
<keyword evidence="4" id="KW-1185">Reference proteome</keyword>